<accession>A0ABN2CUC0</accession>
<keyword evidence="3" id="KW-1185">Reference proteome</keyword>
<sequence length="302" mass="31159">MARRVEQKAAARERIAAQLAAQQQAERRRRLLLAVGAVVLVVVIVGGLVTIRLVGGGKKTATNPSGSADAQIVNALSSIPDSAFATVGSADVQAAPNAIKGTPLTADGKPKVLYIGAEFCPYCAAERWPVTVALSRFGKFTNLGTTHSSGSDVFPNTATLSFHGASYTSQYLAFTGVETTTNQQVGGQYAPLDTPTAEDQKTFDTYNKPPYVSSSGSIPFVDLGGKYVSSGATFTPEVLTGKTQAQIADALKDPSNPISKAVLASANVFTAAICKLTNNQPAGVCSTEAVTGAASKLGAEKG</sequence>
<comment type="caution">
    <text evidence="2">The sequence shown here is derived from an EMBL/GenBank/DDBJ whole genome shotgun (WGS) entry which is preliminary data.</text>
</comment>
<dbReference type="EMBL" id="BAAAPH010000006">
    <property type="protein sequence ID" value="GAA1564580.1"/>
    <property type="molecule type" value="Genomic_DNA"/>
</dbReference>
<dbReference type="InterPro" id="IPR009272">
    <property type="entry name" value="DUF929"/>
</dbReference>
<dbReference type="Pfam" id="PF06053">
    <property type="entry name" value="DUF929"/>
    <property type="match status" value="2"/>
</dbReference>
<keyword evidence="1" id="KW-1133">Transmembrane helix</keyword>
<keyword evidence="1" id="KW-0812">Transmembrane</keyword>
<evidence type="ECO:0000313" key="2">
    <source>
        <dbReference type="EMBL" id="GAA1564580.1"/>
    </source>
</evidence>
<dbReference type="Proteomes" id="UP001501705">
    <property type="component" value="Unassembled WGS sequence"/>
</dbReference>
<gene>
    <name evidence="2" type="ORF">GCM10009804_21580</name>
</gene>
<keyword evidence="1" id="KW-0472">Membrane</keyword>
<proteinExistence type="predicted"/>
<reference evidence="2 3" key="1">
    <citation type="journal article" date="2019" name="Int. J. Syst. Evol. Microbiol.">
        <title>The Global Catalogue of Microorganisms (GCM) 10K type strain sequencing project: providing services to taxonomists for standard genome sequencing and annotation.</title>
        <authorList>
            <consortium name="The Broad Institute Genomics Platform"/>
            <consortium name="The Broad Institute Genome Sequencing Center for Infectious Disease"/>
            <person name="Wu L."/>
            <person name="Ma J."/>
        </authorList>
    </citation>
    <scope>NUCLEOTIDE SEQUENCE [LARGE SCALE GENOMIC DNA]</scope>
    <source>
        <strain evidence="2 3">JCM 15572</strain>
    </source>
</reference>
<name>A0ABN2CUC0_9ACTN</name>
<protein>
    <submittedName>
        <fullName evidence="2">DUF929 domain-containing protein</fullName>
    </submittedName>
</protein>
<evidence type="ECO:0000313" key="3">
    <source>
        <dbReference type="Proteomes" id="UP001501705"/>
    </source>
</evidence>
<evidence type="ECO:0000256" key="1">
    <source>
        <dbReference type="SAM" id="Phobius"/>
    </source>
</evidence>
<dbReference type="RefSeq" id="WP_344233261.1">
    <property type="nucleotide sequence ID" value="NZ_BAAAPH010000006.1"/>
</dbReference>
<organism evidence="2 3">
    <name type="scientific">Kribbella hippodromi</name>
    <dbReference type="NCBI Taxonomy" id="434347"/>
    <lineage>
        <taxon>Bacteria</taxon>
        <taxon>Bacillati</taxon>
        <taxon>Actinomycetota</taxon>
        <taxon>Actinomycetes</taxon>
        <taxon>Propionibacteriales</taxon>
        <taxon>Kribbellaceae</taxon>
        <taxon>Kribbella</taxon>
    </lineage>
</organism>
<feature type="transmembrane region" description="Helical" evidence="1">
    <location>
        <begin position="31"/>
        <end position="55"/>
    </location>
</feature>